<gene>
    <name evidence="1" type="ORF">C5167_013596</name>
</gene>
<evidence type="ECO:0000313" key="2">
    <source>
        <dbReference type="Proteomes" id="UP000316621"/>
    </source>
</evidence>
<sequence>MISEVYKIDGVAMWFINGVVAAFFGSLERCSCINIDTKEEDDNGINANDLPLIYNDGNSRRENRTTIVGSGKKRGGLAHEEHHSPSVVNDVVNELGEKIWIEPENCRPGAGGTITSTVKIDLSKPLHKGGWWNTATGGVSWVRYHWERQSHTLSNAYGVDIVEDQDLLVQQICEASQQQLLEKNQDVIININNKNAGKGPSTETDEMEHDFIEEGKSTEKEFFHDTDETHAVTDGFSLDIMDSSNNMIHAIVENDPSKGEWFLSCVYGDLNITIDPQDRNSQSPSSTPQEVIKVINKASLMDMKFSGNPFTWFSNKHGQLINFNKSEVYFSSNMSPSSCQTFSGILQVREMNLKEEQYLGLPFFVGRNRKVPFGVLQENMNRRFTNWNASNMSEAAHSVTIRNVSNAIPIYHMQSFKLPEVTINKMNISQQLFFALNDLSPLSNLTIDFLDWFTRVVI</sequence>
<dbReference type="PANTHER" id="PTHR34061">
    <property type="entry name" value="PROTEIN, PUTATIVE-RELATED"/>
    <property type="match status" value="1"/>
</dbReference>
<reference evidence="1 2" key="1">
    <citation type="journal article" date="2018" name="Science">
        <title>The opium poppy genome and morphinan production.</title>
        <authorList>
            <person name="Guo L."/>
            <person name="Winzer T."/>
            <person name="Yang X."/>
            <person name="Li Y."/>
            <person name="Ning Z."/>
            <person name="He Z."/>
            <person name="Teodor R."/>
            <person name="Lu Y."/>
            <person name="Bowser T.A."/>
            <person name="Graham I.A."/>
            <person name="Ye K."/>
        </authorList>
    </citation>
    <scope>NUCLEOTIDE SEQUENCE [LARGE SCALE GENOMIC DNA]</scope>
    <source>
        <strain evidence="2">cv. HN1</strain>
        <tissue evidence="1">Leaves</tissue>
    </source>
</reference>
<dbReference type="Gramene" id="RZC54729">
    <property type="protein sequence ID" value="RZC54729"/>
    <property type="gene ID" value="C5167_013596"/>
</dbReference>
<dbReference type="AlphaFoldDB" id="A0A4Y7J4T0"/>
<evidence type="ECO:0000313" key="1">
    <source>
        <dbReference type="EMBL" id="RZC54729.1"/>
    </source>
</evidence>
<accession>A0A4Y7J4T0</accession>
<name>A0A4Y7J4T0_PAPSO</name>
<dbReference type="Proteomes" id="UP000316621">
    <property type="component" value="Chromosome 3"/>
</dbReference>
<dbReference type="EMBL" id="CM010717">
    <property type="protein sequence ID" value="RZC54729.1"/>
    <property type="molecule type" value="Genomic_DNA"/>
</dbReference>
<keyword evidence="2" id="KW-1185">Reference proteome</keyword>
<dbReference type="PANTHER" id="PTHR34061:SF2">
    <property type="entry name" value="PROTEIN, PUTATIVE-RELATED"/>
    <property type="match status" value="1"/>
</dbReference>
<proteinExistence type="predicted"/>
<organism evidence="1 2">
    <name type="scientific">Papaver somniferum</name>
    <name type="common">Opium poppy</name>
    <dbReference type="NCBI Taxonomy" id="3469"/>
    <lineage>
        <taxon>Eukaryota</taxon>
        <taxon>Viridiplantae</taxon>
        <taxon>Streptophyta</taxon>
        <taxon>Embryophyta</taxon>
        <taxon>Tracheophyta</taxon>
        <taxon>Spermatophyta</taxon>
        <taxon>Magnoliopsida</taxon>
        <taxon>Ranunculales</taxon>
        <taxon>Papaveraceae</taxon>
        <taxon>Papaveroideae</taxon>
        <taxon>Papaver</taxon>
    </lineage>
</organism>
<protein>
    <submittedName>
        <fullName evidence="1">Uncharacterized protein</fullName>
    </submittedName>
</protein>